<feature type="signal peptide" evidence="6">
    <location>
        <begin position="1"/>
        <end position="22"/>
    </location>
</feature>
<evidence type="ECO:0000259" key="7">
    <source>
        <dbReference type="SMART" id="SM00849"/>
    </source>
</evidence>
<dbReference type="Proteomes" id="UP000194161">
    <property type="component" value="Chromosome"/>
</dbReference>
<dbReference type="KEGG" id="bgm:CAL15_11975"/>
<evidence type="ECO:0000256" key="3">
    <source>
        <dbReference type="ARBA" id="ARBA00022723"/>
    </source>
</evidence>
<keyword evidence="4 8" id="KW-0378">Hydrolase</keyword>
<evidence type="ECO:0000313" key="8">
    <source>
        <dbReference type="EMBL" id="ARP95028.1"/>
    </source>
</evidence>
<feature type="chain" id="PRO_5012890733" evidence="6">
    <location>
        <begin position="23"/>
        <end position="293"/>
    </location>
</feature>
<keyword evidence="9" id="KW-1185">Reference proteome</keyword>
<evidence type="ECO:0000256" key="6">
    <source>
        <dbReference type="SAM" id="SignalP"/>
    </source>
</evidence>
<evidence type="ECO:0000256" key="4">
    <source>
        <dbReference type="ARBA" id="ARBA00022801"/>
    </source>
</evidence>
<dbReference type="InterPro" id="IPR051013">
    <property type="entry name" value="MBL_superfamily_lactonases"/>
</dbReference>
<dbReference type="SUPFAM" id="SSF56281">
    <property type="entry name" value="Metallo-hydrolase/oxidoreductase"/>
    <property type="match status" value="1"/>
</dbReference>
<sequence>MKRVWTGLLGAMAMAMGMSAHGADVAGNGAGAAGPDVKLMQLSVGKIELDKGFMTAMVDVGTKIKIPVPAYVIQHPRGLVLFDTGMNQATADGNCANYWGQGLCGAFSSMQSRDEVIDRQLKAAGFEVADVKYVVYSHFHLDHAGNIKMFPNAKHVVQKAELRAAWWPEKFQRAAYVLKDYDSTRDYDFIQVEGDFDLFGDGTIVLLDTKGHTQGHQSLQVKLKNTGTVLLAADAIYTAENEAGVIPGITWNTNASMQAIDRLKQIRDSQRGQIWYSHDAQQHAQNAKTKVFD</sequence>
<dbReference type="AlphaFoldDB" id="A0A1W6ZCC0"/>
<keyword evidence="3" id="KW-0479">Metal-binding</keyword>
<evidence type="ECO:0000256" key="2">
    <source>
        <dbReference type="ARBA" id="ARBA00007749"/>
    </source>
</evidence>
<keyword evidence="6" id="KW-0732">Signal</keyword>
<dbReference type="STRING" id="463040.CAL15_11975"/>
<protein>
    <submittedName>
        <fullName evidence="8">Zn-dependent hydrolase</fullName>
    </submittedName>
</protein>
<dbReference type="RefSeq" id="WP_086078793.1">
    <property type="nucleotide sequence ID" value="NZ_CP021111.1"/>
</dbReference>
<dbReference type="CDD" id="cd07729">
    <property type="entry name" value="AHL_lactonase_MBL-fold"/>
    <property type="match status" value="1"/>
</dbReference>
<dbReference type="Gene3D" id="3.60.15.10">
    <property type="entry name" value="Ribonuclease Z/Hydroxyacylglutathione hydrolase-like"/>
    <property type="match status" value="1"/>
</dbReference>
<comment type="similarity">
    <text evidence="2">Belongs to the metallo-beta-lactamase superfamily.</text>
</comment>
<comment type="cofactor">
    <cofactor evidence="1">
        <name>Zn(2+)</name>
        <dbReference type="ChEBI" id="CHEBI:29105"/>
    </cofactor>
</comment>
<feature type="domain" description="Metallo-beta-lactamase" evidence="7">
    <location>
        <begin position="67"/>
        <end position="278"/>
    </location>
</feature>
<dbReference type="SMART" id="SM00849">
    <property type="entry name" value="Lactamase_B"/>
    <property type="match status" value="1"/>
</dbReference>
<dbReference type="GO" id="GO:0016787">
    <property type="term" value="F:hydrolase activity"/>
    <property type="evidence" value="ECO:0007669"/>
    <property type="project" value="UniProtKB-KW"/>
</dbReference>
<evidence type="ECO:0000313" key="9">
    <source>
        <dbReference type="Proteomes" id="UP000194161"/>
    </source>
</evidence>
<keyword evidence="5" id="KW-0862">Zinc</keyword>
<reference evidence="8 9" key="1">
    <citation type="submission" date="2017-05" db="EMBL/GenBank/DDBJ databases">
        <title>Complete and WGS of Bordetella genogroups.</title>
        <authorList>
            <person name="Spilker T."/>
            <person name="LiPuma J."/>
        </authorList>
    </citation>
    <scope>NUCLEOTIDE SEQUENCE [LARGE SCALE GENOMIC DNA]</scope>
    <source>
        <strain evidence="8 9">AU7206</strain>
    </source>
</reference>
<dbReference type="InterPro" id="IPR001279">
    <property type="entry name" value="Metallo-B-lactamas"/>
</dbReference>
<proteinExistence type="inferred from homology"/>
<evidence type="ECO:0000256" key="1">
    <source>
        <dbReference type="ARBA" id="ARBA00001947"/>
    </source>
</evidence>
<dbReference type="PANTHER" id="PTHR42978:SF7">
    <property type="entry name" value="METALLO-HYDROLASE RV2300C-RELATED"/>
    <property type="match status" value="1"/>
</dbReference>
<dbReference type="Pfam" id="PF00753">
    <property type="entry name" value="Lactamase_B"/>
    <property type="match status" value="1"/>
</dbReference>
<dbReference type="OrthoDB" id="9803916at2"/>
<dbReference type="PANTHER" id="PTHR42978">
    <property type="entry name" value="QUORUM-QUENCHING LACTONASE YTNP-RELATED-RELATED"/>
    <property type="match status" value="1"/>
</dbReference>
<accession>A0A1W6ZCC0</accession>
<evidence type="ECO:0000256" key="5">
    <source>
        <dbReference type="ARBA" id="ARBA00022833"/>
    </source>
</evidence>
<dbReference type="InterPro" id="IPR036866">
    <property type="entry name" value="RibonucZ/Hydroxyglut_hydro"/>
</dbReference>
<organism evidence="8 9">
    <name type="scientific">Bordetella genomosp. 13</name>
    <dbReference type="NCBI Taxonomy" id="463040"/>
    <lineage>
        <taxon>Bacteria</taxon>
        <taxon>Pseudomonadati</taxon>
        <taxon>Pseudomonadota</taxon>
        <taxon>Betaproteobacteria</taxon>
        <taxon>Burkholderiales</taxon>
        <taxon>Alcaligenaceae</taxon>
        <taxon>Bordetella</taxon>
    </lineage>
</organism>
<dbReference type="EMBL" id="CP021111">
    <property type="protein sequence ID" value="ARP95028.1"/>
    <property type="molecule type" value="Genomic_DNA"/>
</dbReference>
<dbReference type="GO" id="GO:0046872">
    <property type="term" value="F:metal ion binding"/>
    <property type="evidence" value="ECO:0007669"/>
    <property type="project" value="UniProtKB-KW"/>
</dbReference>
<name>A0A1W6ZCC0_9BORD</name>
<gene>
    <name evidence="8" type="ORF">CAL15_11975</name>
</gene>